<evidence type="ECO:0000256" key="1">
    <source>
        <dbReference type="SAM" id="MobiDB-lite"/>
    </source>
</evidence>
<feature type="compositionally biased region" description="Basic and acidic residues" evidence="1">
    <location>
        <begin position="78"/>
        <end position="95"/>
    </location>
</feature>
<keyword evidence="3" id="KW-1185">Reference proteome</keyword>
<organism evidence="2 3">
    <name type="scientific">Liparis tanakae</name>
    <name type="common">Tanaka's snailfish</name>
    <dbReference type="NCBI Taxonomy" id="230148"/>
    <lineage>
        <taxon>Eukaryota</taxon>
        <taxon>Metazoa</taxon>
        <taxon>Chordata</taxon>
        <taxon>Craniata</taxon>
        <taxon>Vertebrata</taxon>
        <taxon>Euteleostomi</taxon>
        <taxon>Actinopterygii</taxon>
        <taxon>Neopterygii</taxon>
        <taxon>Teleostei</taxon>
        <taxon>Neoteleostei</taxon>
        <taxon>Acanthomorphata</taxon>
        <taxon>Eupercaria</taxon>
        <taxon>Perciformes</taxon>
        <taxon>Cottioidei</taxon>
        <taxon>Cottales</taxon>
        <taxon>Liparidae</taxon>
        <taxon>Liparis</taxon>
    </lineage>
</organism>
<accession>A0A4Z2IXL1</accession>
<proteinExistence type="predicted"/>
<protein>
    <submittedName>
        <fullName evidence="2">Uncharacterized protein</fullName>
    </submittedName>
</protein>
<reference evidence="2 3" key="1">
    <citation type="submission" date="2019-03" db="EMBL/GenBank/DDBJ databases">
        <title>First draft genome of Liparis tanakae, snailfish: a comprehensive survey of snailfish specific genes.</title>
        <authorList>
            <person name="Kim W."/>
            <person name="Song I."/>
            <person name="Jeong J.-H."/>
            <person name="Kim D."/>
            <person name="Kim S."/>
            <person name="Ryu S."/>
            <person name="Song J.Y."/>
            <person name="Lee S.K."/>
        </authorList>
    </citation>
    <scope>NUCLEOTIDE SEQUENCE [LARGE SCALE GENOMIC DNA]</scope>
    <source>
        <tissue evidence="2">Muscle</tissue>
    </source>
</reference>
<dbReference type="AlphaFoldDB" id="A0A4Z2IXL1"/>
<evidence type="ECO:0000313" key="3">
    <source>
        <dbReference type="Proteomes" id="UP000314294"/>
    </source>
</evidence>
<name>A0A4Z2IXL1_9TELE</name>
<comment type="caution">
    <text evidence="2">The sequence shown here is derived from an EMBL/GenBank/DDBJ whole genome shotgun (WGS) entry which is preliminary data.</text>
</comment>
<dbReference type="EMBL" id="SRLO01000037">
    <property type="protein sequence ID" value="TNN82710.1"/>
    <property type="molecule type" value="Genomic_DNA"/>
</dbReference>
<feature type="region of interest" description="Disordered" evidence="1">
    <location>
        <begin position="42"/>
        <end position="95"/>
    </location>
</feature>
<evidence type="ECO:0000313" key="2">
    <source>
        <dbReference type="EMBL" id="TNN82710.1"/>
    </source>
</evidence>
<dbReference type="Proteomes" id="UP000314294">
    <property type="component" value="Unassembled WGS sequence"/>
</dbReference>
<feature type="compositionally biased region" description="Basic and acidic residues" evidence="1">
    <location>
        <begin position="56"/>
        <end position="67"/>
    </location>
</feature>
<sequence length="95" mass="10994">MAVRKPGTEVAPTRSLHWHTVTLRTLAAMSWKSFPVQLTRSPRRKMGQYRPLRGSGDGRRLRSDTKKAPQPAIPPARWTREGRRLPVDMQTRYDE</sequence>
<gene>
    <name evidence="2" type="ORF">EYF80_006951</name>
</gene>